<evidence type="ECO:0000256" key="1">
    <source>
        <dbReference type="ARBA" id="ARBA00022603"/>
    </source>
</evidence>
<accession>A0AA88DIN2</accession>
<keyword evidence="2" id="KW-0808">Transferase</keyword>
<dbReference type="GO" id="GO:0008168">
    <property type="term" value="F:methyltransferase activity"/>
    <property type="evidence" value="ECO:0007669"/>
    <property type="project" value="UniProtKB-KW"/>
</dbReference>
<dbReference type="InterPro" id="IPR005299">
    <property type="entry name" value="MeTrfase_7"/>
</dbReference>
<dbReference type="Proteomes" id="UP001187192">
    <property type="component" value="Unassembled WGS sequence"/>
</dbReference>
<keyword evidence="6" id="KW-1185">Reference proteome</keyword>
<evidence type="ECO:0000313" key="6">
    <source>
        <dbReference type="Proteomes" id="UP001187192"/>
    </source>
</evidence>
<dbReference type="Gene3D" id="1.10.1200.270">
    <property type="entry name" value="Methyltransferase, alpha-helical capping domain"/>
    <property type="match status" value="1"/>
</dbReference>
<evidence type="ECO:0000256" key="3">
    <source>
        <dbReference type="ARBA" id="ARBA00022723"/>
    </source>
</evidence>
<keyword evidence="4" id="KW-0460">Magnesium</keyword>
<gene>
    <name evidence="5" type="ORF">TIFTF001_015483</name>
</gene>
<sequence>MLVKRKETIRSEKAEVAVPVRPMNGGNGLYSYSKNSTFQRKAIEAAKELINKAIAEELDIKTLSSSNTFKIADLGCSVGTNTLLAVQNIINAVEHKFHSQGKHTKLPEFQVFFNDQASNDFNQLFTSLPSEMQYFAAGVPGSFHRRLFPNNSLHFVHSSCAAQWLSRVPEAVQDKSSPAWNKGRVHYSNSTAEVIKAFEAQFAKDMDNFLKIRAQEIVHGGLMALILPGRLNGTPHTDAYINKAFELVESSLIDMAKKGIVRVEEVDSFNIPIYYASLQEVEAAVNRNGSFSIEIMENIPHEKPQPKVMSITLRAGLEGTIKEHFGDEILDELFDILLRNKLEESSLIAESCKSVGLFVLLKHKPNE</sequence>
<keyword evidence="3" id="KW-0479">Metal-binding</keyword>
<evidence type="ECO:0000256" key="4">
    <source>
        <dbReference type="ARBA" id="ARBA00022842"/>
    </source>
</evidence>
<protein>
    <submittedName>
        <fullName evidence="5">Uncharacterized protein</fullName>
    </submittedName>
</protein>
<organism evidence="5 6">
    <name type="scientific">Ficus carica</name>
    <name type="common">Common fig</name>
    <dbReference type="NCBI Taxonomy" id="3494"/>
    <lineage>
        <taxon>Eukaryota</taxon>
        <taxon>Viridiplantae</taxon>
        <taxon>Streptophyta</taxon>
        <taxon>Embryophyta</taxon>
        <taxon>Tracheophyta</taxon>
        <taxon>Spermatophyta</taxon>
        <taxon>Magnoliopsida</taxon>
        <taxon>eudicotyledons</taxon>
        <taxon>Gunneridae</taxon>
        <taxon>Pentapetalae</taxon>
        <taxon>rosids</taxon>
        <taxon>fabids</taxon>
        <taxon>Rosales</taxon>
        <taxon>Moraceae</taxon>
        <taxon>Ficeae</taxon>
        <taxon>Ficus</taxon>
    </lineage>
</organism>
<proteinExistence type="predicted"/>
<dbReference type="Pfam" id="PF03492">
    <property type="entry name" value="Methyltransf_7"/>
    <property type="match status" value="1"/>
</dbReference>
<dbReference type="InterPro" id="IPR042086">
    <property type="entry name" value="MeTrfase_capping"/>
</dbReference>
<comment type="caution">
    <text evidence="5">The sequence shown here is derived from an EMBL/GenBank/DDBJ whole genome shotgun (WGS) entry which is preliminary data.</text>
</comment>
<reference evidence="5" key="1">
    <citation type="submission" date="2023-07" db="EMBL/GenBank/DDBJ databases">
        <title>draft genome sequence of fig (Ficus carica).</title>
        <authorList>
            <person name="Takahashi T."/>
            <person name="Nishimura K."/>
        </authorList>
    </citation>
    <scope>NUCLEOTIDE SEQUENCE</scope>
</reference>
<dbReference type="GO" id="GO:0032259">
    <property type="term" value="P:methylation"/>
    <property type="evidence" value="ECO:0007669"/>
    <property type="project" value="UniProtKB-KW"/>
</dbReference>
<dbReference type="PANTHER" id="PTHR31009">
    <property type="entry name" value="S-ADENOSYL-L-METHIONINE:CARBOXYL METHYLTRANSFERASE FAMILY PROTEIN"/>
    <property type="match status" value="1"/>
</dbReference>
<evidence type="ECO:0000313" key="5">
    <source>
        <dbReference type="EMBL" id="GMN46299.1"/>
    </source>
</evidence>
<dbReference type="Gene3D" id="3.40.50.150">
    <property type="entry name" value="Vaccinia Virus protein VP39"/>
    <property type="match status" value="1"/>
</dbReference>
<name>A0AA88DIN2_FICCA</name>
<dbReference type="InterPro" id="IPR029063">
    <property type="entry name" value="SAM-dependent_MTases_sf"/>
</dbReference>
<evidence type="ECO:0000256" key="2">
    <source>
        <dbReference type="ARBA" id="ARBA00022679"/>
    </source>
</evidence>
<keyword evidence="1" id="KW-0489">Methyltransferase</keyword>
<dbReference type="AlphaFoldDB" id="A0AA88DIN2"/>
<dbReference type="EMBL" id="BTGU01000022">
    <property type="protein sequence ID" value="GMN46299.1"/>
    <property type="molecule type" value="Genomic_DNA"/>
</dbReference>
<dbReference type="GO" id="GO:0046872">
    <property type="term" value="F:metal ion binding"/>
    <property type="evidence" value="ECO:0007669"/>
    <property type="project" value="UniProtKB-KW"/>
</dbReference>
<dbReference type="SUPFAM" id="SSF53335">
    <property type="entry name" value="S-adenosyl-L-methionine-dependent methyltransferases"/>
    <property type="match status" value="1"/>
</dbReference>